<comment type="caution">
    <text evidence="2">The sequence shown here is derived from an EMBL/GenBank/DDBJ whole genome shotgun (WGS) entry which is preliminary data.</text>
</comment>
<dbReference type="OrthoDB" id="3426753at2759"/>
<feature type="signal peptide" evidence="1">
    <location>
        <begin position="1"/>
        <end position="23"/>
    </location>
</feature>
<gene>
    <name evidence="2" type="ORF">A1O3_02206</name>
</gene>
<keyword evidence="1" id="KW-0732">Signal</keyword>
<evidence type="ECO:0000256" key="1">
    <source>
        <dbReference type="SAM" id="SignalP"/>
    </source>
</evidence>
<evidence type="ECO:0000313" key="2">
    <source>
        <dbReference type="EMBL" id="EXJ89142.1"/>
    </source>
</evidence>
<evidence type="ECO:0000313" key="3">
    <source>
        <dbReference type="Proteomes" id="UP000019478"/>
    </source>
</evidence>
<dbReference type="eggNOG" id="ENOG502SV1Y">
    <property type="taxonomic scope" value="Eukaryota"/>
</dbReference>
<protein>
    <submittedName>
        <fullName evidence="2">Uncharacterized protein</fullName>
    </submittedName>
</protein>
<dbReference type="GeneID" id="19166339"/>
<dbReference type="RefSeq" id="XP_007730539.1">
    <property type="nucleotide sequence ID" value="XM_007732349.1"/>
</dbReference>
<proteinExistence type="predicted"/>
<keyword evidence="3" id="KW-1185">Reference proteome</keyword>
<dbReference type="HOGENOM" id="CLU_1372030_0_0_1"/>
<dbReference type="Gene3D" id="2.40.160.20">
    <property type="match status" value="1"/>
</dbReference>
<dbReference type="Proteomes" id="UP000019478">
    <property type="component" value="Unassembled WGS sequence"/>
</dbReference>
<accession>W9Y8G5</accession>
<sequence length="199" mass="20665">MFFQSTLAAALAALAVLSPAASAQPLESRKTDTGVTTFKSPSVKPFLHLNIIADLPSNASTLYGITARAPNMGGNFTGAIEGKILPLGAAIETIPTGTNGTTSFYTNTWSLNTTSGTGILLDATATIHYANNALHGFGSMSFRTDDKNLIELNYGSYVAEFEGNFNTGEAVVDVFDLASNGRRDGQKVLALLPPGGGSA</sequence>
<organism evidence="2 3">
    <name type="scientific">Capronia epimyces CBS 606.96</name>
    <dbReference type="NCBI Taxonomy" id="1182542"/>
    <lineage>
        <taxon>Eukaryota</taxon>
        <taxon>Fungi</taxon>
        <taxon>Dikarya</taxon>
        <taxon>Ascomycota</taxon>
        <taxon>Pezizomycotina</taxon>
        <taxon>Eurotiomycetes</taxon>
        <taxon>Chaetothyriomycetidae</taxon>
        <taxon>Chaetothyriales</taxon>
        <taxon>Herpotrichiellaceae</taxon>
        <taxon>Capronia</taxon>
    </lineage>
</organism>
<name>W9Y8G5_9EURO</name>
<feature type="chain" id="PRO_5004934982" evidence="1">
    <location>
        <begin position="24"/>
        <end position="199"/>
    </location>
</feature>
<dbReference type="AlphaFoldDB" id="W9Y8G5"/>
<dbReference type="EMBL" id="AMGY01000002">
    <property type="protein sequence ID" value="EXJ89142.1"/>
    <property type="molecule type" value="Genomic_DNA"/>
</dbReference>
<reference evidence="2 3" key="1">
    <citation type="submission" date="2013-03" db="EMBL/GenBank/DDBJ databases">
        <title>The Genome Sequence of Capronia epimyces CBS 606.96.</title>
        <authorList>
            <consortium name="The Broad Institute Genomics Platform"/>
            <person name="Cuomo C."/>
            <person name="de Hoog S."/>
            <person name="Gorbushina A."/>
            <person name="Walker B."/>
            <person name="Young S.K."/>
            <person name="Zeng Q."/>
            <person name="Gargeya S."/>
            <person name="Fitzgerald M."/>
            <person name="Haas B."/>
            <person name="Abouelleil A."/>
            <person name="Allen A.W."/>
            <person name="Alvarado L."/>
            <person name="Arachchi H.M."/>
            <person name="Berlin A.M."/>
            <person name="Chapman S.B."/>
            <person name="Gainer-Dewar J."/>
            <person name="Goldberg J."/>
            <person name="Griggs A."/>
            <person name="Gujja S."/>
            <person name="Hansen M."/>
            <person name="Howarth C."/>
            <person name="Imamovic A."/>
            <person name="Ireland A."/>
            <person name="Larimer J."/>
            <person name="McCowan C."/>
            <person name="Murphy C."/>
            <person name="Pearson M."/>
            <person name="Poon T.W."/>
            <person name="Priest M."/>
            <person name="Roberts A."/>
            <person name="Saif S."/>
            <person name="Shea T."/>
            <person name="Sisk P."/>
            <person name="Sykes S."/>
            <person name="Wortman J."/>
            <person name="Nusbaum C."/>
            <person name="Birren B."/>
        </authorList>
    </citation>
    <scope>NUCLEOTIDE SEQUENCE [LARGE SCALE GENOMIC DNA]</scope>
    <source>
        <strain evidence="2 3">CBS 606.96</strain>
    </source>
</reference>